<dbReference type="Proteomes" id="UP001316803">
    <property type="component" value="Unassembled WGS sequence"/>
</dbReference>
<protein>
    <recommendedName>
        <fullName evidence="3">Haloacid dehalogenase-like hydrolase</fullName>
    </recommendedName>
</protein>
<gene>
    <name evidence="1" type="ORF">OHC33_007086</name>
</gene>
<keyword evidence="2" id="KW-1185">Reference proteome</keyword>
<dbReference type="SUPFAM" id="SSF56784">
    <property type="entry name" value="HAD-like"/>
    <property type="match status" value="1"/>
</dbReference>
<proteinExistence type="predicted"/>
<dbReference type="InterPro" id="IPR050849">
    <property type="entry name" value="HAD-like_hydrolase_phosphatase"/>
</dbReference>
<organism evidence="1 2">
    <name type="scientific">Knufia fluminis</name>
    <dbReference type="NCBI Taxonomy" id="191047"/>
    <lineage>
        <taxon>Eukaryota</taxon>
        <taxon>Fungi</taxon>
        <taxon>Dikarya</taxon>
        <taxon>Ascomycota</taxon>
        <taxon>Pezizomycotina</taxon>
        <taxon>Eurotiomycetes</taxon>
        <taxon>Chaetothyriomycetidae</taxon>
        <taxon>Chaetothyriales</taxon>
        <taxon>Trichomeriaceae</taxon>
        <taxon>Knufia</taxon>
    </lineage>
</organism>
<dbReference type="InterPro" id="IPR036412">
    <property type="entry name" value="HAD-like_sf"/>
</dbReference>
<sequence length="402" mass="44803">MSVNLATITARAGATHAVCQQPLVSFTFRNPHRHARHLVQHSRLISCRQMSRSIMSQAGPKGAQGTSCSCAIKLILDFDGTLTMKDTMHVLAEAGYARQRKLQRDPQPRPWAEIVDAYMSDFKGHTDAYSPKATDRTKYDQETTWLNSLKPVENASIERAIEAGIFDRMSTADMTVAANEALDSGQVRLRRGWTELLGFTKQHNNQLPLTNPDRLIQVISVNWSACFVRQILRGSVQRASEVEGRASPRWSGEVPVYANELPSLVEDRAQTAQGTTSGPMQHAQGAIRTSGDKVRVFKHLRDQADCGVDILFIYVGDSTTDLECLLTSDVGICIHDDPMSSSQMELAATCERLGVELLHIRDRKVFTPASGRRLLWARDFREITDWLKGHRQSLNSLCSAAR</sequence>
<dbReference type="InterPro" id="IPR023214">
    <property type="entry name" value="HAD_sf"/>
</dbReference>
<evidence type="ECO:0008006" key="3">
    <source>
        <dbReference type="Google" id="ProtNLM"/>
    </source>
</evidence>
<dbReference type="AlphaFoldDB" id="A0AAN8EBV4"/>
<name>A0AAN8EBV4_9EURO</name>
<dbReference type="EMBL" id="JAKLMC020000018">
    <property type="protein sequence ID" value="KAK5951794.1"/>
    <property type="molecule type" value="Genomic_DNA"/>
</dbReference>
<comment type="caution">
    <text evidence="1">The sequence shown here is derived from an EMBL/GenBank/DDBJ whole genome shotgun (WGS) entry which is preliminary data.</text>
</comment>
<reference evidence="1 2" key="1">
    <citation type="submission" date="2022-12" db="EMBL/GenBank/DDBJ databases">
        <title>Genomic features and morphological characterization of a novel Knufia sp. strain isolated from spacecraft assembly facility.</title>
        <authorList>
            <person name="Teixeira M."/>
            <person name="Chander A.M."/>
            <person name="Stajich J.E."/>
            <person name="Venkateswaran K."/>
        </authorList>
    </citation>
    <scope>NUCLEOTIDE SEQUENCE [LARGE SCALE GENOMIC DNA]</scope>
    <source>
        <strain evidence="1 2">FJI-L2-BK-P2</strain>
    </source>
</reference>
<accession>A0AAN8EBV4</accession>
<dbReference type="PANTHER" id="PTHR28181:SF1">
    <property type="entry name" value="COLD TOLERANCE PROTEIN 1"/>
    <property type="match status" value="1"/>
</dbReference>
<dbReference type="PANTHER" id="PTHR28181">
    <property type="entry name" value="UPF0655 PROTEIN YCR015C"/>
    <property type="match status" value="1"/>
</dbReference>
<evidence type="ECO:0000313" key="1">
    <source>
        <dbReference type="EMBL" id="KAK5951794.1"/>
    </source>
</evidence>
<evidence type="ECO:0000313" key="2">
    <source>
        <dbReference type="Proteomes" id="UP001316803"/>
    </source>
</evidence>
<dbReference type="Gene3D" id="3.40.50.1000">
    <property type="entry name" value="HAD superfamily/HAD-like"/>
    <property type="match status" value="1"/>
</dbReference>